<feature type="domain" description="ABC3 transporter permease C-terminal" evidence="8">
    <location>
        <begin position="299"/>
        <end position="411"/>
    </location>
</feature>
<evidence type="ECO:0000313" key="10">
    <source>
        <dbReference type="EMBL" id="ABJ84776.1"/>
    </source>
</evidence>
<dbReference type="STRING" id="234267.Acid_3806"/>
<feature type="transmembrane region" description="Helical" evidence="7">
    <location>
        <begin position="32"/>
        <end position="55"/>
    </location>
</feature>
<evidence type="ECO:0000256" key="1">
    <source>
        <dbReference type="ARBA" id="ARBA00004651"/>
    </source>
</evidence>
<name>Q01ZY9_SOLUE</name>
<dbReference type="InParanoid" id="Q01ZY9"/>
<dbReference type="PANTHER" id="PTHR30572">
    <property type="entry name" value="MEMBRANE COMPONENT OF TRANSPORTER-RELATED"/>
    <property type="match status" value="1"/>
</dbReference>
<feature type="transmembrane region" description="Helical" evidence="7">
    <location>
        <begin position="340"/>
        <end position="369"/>
    </location>
</feature>
<evidence type="ECO:0000256" key="4">
    <source>
        <dbReference type="ARBA" id="ARBA00022989"/>
    </source>
</evidence>
<dbReference type="OrthoDB" id="9770036at2"/>
<dbReference type="InterPro" id="IPR003838">
    <property type="entry name" value="ABC3_permease_C"/>
</dbReference>
<sequence precursor="true">MSETAKFRLSASFWEATRIAVNSLHKNKLRTFLTLLGIILATTTLIAVTALIHGMNLYIAEKVSNMGSDGFRVVRMAWFGPWDPKKFMEMQKRNPQIRPDEYEFIKDRAVLVKDVGMMASRQARVSYKGDSTLGVDIEGVTENIPAINNVQIESGRGITYEEVRRHAPVAFIGNDIRTRFFEGREATGKFIEIEGSPYEVVGCAKTLGSVFGQSQDNFVMIPIESYFKTYGSRNGIRMVAKANGQEHLAEAQDEIRVLLRSYRHLGPGQDDNFSIFASETIVNLWERLTSTIAGMAVGIVSVFMVVGGIVIMNIMLAVVTERTHEIGIRKSLGARRRDILNQYLVESSVLAGAGGLCGVAIAWIVAIVVRSFTSVPMALPWTSVAIGVGLSATVGLFFGIYPARRASKLDPIEALRVER</sequence>
<keyword evidence="4 7" id="KW-1133">Transmembrane helix</keyword>
<evidence type="ECO:0000256" key="2">
    <source>
        <dbReference type="ARBA" id="ARBA00022475"/>
    </source>
</evidence>
<evidence type="ECO:0000256" key="5">
    <source>
        <dbReference type="ARBA" id="ARBA00023136"/>
    </source>
</evidence>
<dbReference type="HOGENOM" id="CLU_000604_8_0_0"/>
<evidence type="ECO:0000259" key="9">
    <source>
        <dbReference type="Pfam" id="PF12704"/>
    </source>
</evidence>
<evidence type="ECO:0000259" key="8">
    <source>
        <dbReference type="Pfam" id="PF02687"/>
    </source>
</evidence>
<keyword evidence="3 7" id="KW-0812">Transmembrane</keyword>
<dbReference type="Pfam" id="PF02687">
    <property type="entry name" value="FtsX"/>
    <property type="match status" value="1"/>
</dbReference>
<comment type="subcellular location">
    <subcellularLocation>
        <location evidence="1">Cell membrane</location>
        <topology evidence="1">Multi-pass membrane protein</topology>
    </subcellularLocation>
</comment>
<feature type="transmembrane region" description="Helical" evidence="7">
    <location>
        <begin position="292"/>
        <end position="319"/>
    </location>
</feature>
<keyword evidence="5 7" id="KW-0472">Membrane</keyword>
<dbReference type="KEGG" id="sus:Acid_3806"/>
<dbReference type="InterPro" id="IPR025857">
    <property type="entry name" value="MacB_PCD"/>
</dbReference>
<reference evidence="10" key="1">
    <citation type="submission" date="2006-10" db="EMBL/GenBank/DDBJ databases">
        <title>Complete sequence of Solibacter usitatus Ellin6076.</title>
        <authorList>
            <consortium name="US DOE Joint Genome Institute"/>
            <person name="Copeland A."/>
            <person name="Lucas S."/>
            <person name="Lapidus A."/>
            <person name="Barry K."/>
            <person name="Detter J.C."/>
            <person name="Glavina del Rio T."/>
            <person name="Hammon N."/>
            <person name="Israni S."/>
            <person name="Dalin E."/>
            <person name="Tice H."/>
            <person name="Pitluck S."/>
            <person name="Thompson L.S."/>
            <person name="Brettin T."/>
            <person name="Bruce D."/>
            <person name="Han C."/>
            <person name="Tapia R."/>
            <person name="Gilna P."/>
            <person name="Schmutz J."/>
            <person name="Larimer F."/>
            <person name="Land M."/>
            <person name="Hauser L."/>
            <person name="Kyrpides N."/>
            <person name="Mikhailova N."/>
            <person name="Janssen P.H."/>
            <person name="Kuske C.R."/>
            <person name="Richardson P."/>
        </authorList>
    </citation>
    <scope>NUCLEOTIDE SEQUENCE</scope>
    <source>
        <strain evidence="10">Ellin6076</strain>
    </source>
</reference>
<evidence type="ECO:0000256" key="6">
    <source>
        <dbReference type="ARBA" id="ARBA00038076"/>
    </source>
</evidence>
<comment type="similarity">
    <text evidence="6">Belongs to the ABC-4 integral membrane protein family.</text>
</comment>
<dbReference type="EMBL" id="CP000473">
    <property type="protein sequence ID" value="ABJ84776.1"/>
    <property type="molecule type" value="Genomic_DNA"/>
</dbReference>
<keyword evidence="2" id="KW-1003">Cell membrane</keyword>
<dbReference type="AlphaFoldDB" id="Q01ZY9"/>
<dbReference type="eggNOG" id="COG0577">
    <property type="taxonomic scope" value="Bacteria"/>
</dbReference>
<gene>
    <name evidence="10" type="ordered locus">Acid_3806</name>
</gene>
<dbReference type="Pfam" id="PF12704">
    <property type="entry name" value="MacB_PCD"/>
    <property type="match status" value="1"/>
</dbReference>
<accession>Q01ZY9</accession>
<organism evidence="10">
    <name type="scientific">Solibacter usitatus (strain Ellin6076)</name>
    <dbReference type="NCBI Taxonomy" id="234267"/>
    <lineage>
        <taxon>Bacteria</taxon>
        <taxon>Pseudomonadati</taxon>
        <taxon>Acidobacteriota</taxon>
        <taxon>Terriglobia</taxon>
        <taxon>Bryobacterales</taxon>
        <taxon>Solibacteraceae</taxon>
        <taxon>Candidatus Solibacter</taxon>
    </lineage>
</organism>
<evidence type="ECO:0000256" key="7">
    <source>
        <dbReference type="SAM" id="Phobius"/>
    </source>
</evidence>
<feature type="domain" description="MacB-like periplasmic core" evidence="9">
    <location>
        <begin position="31"/>
        <end position="256"/>
    </location>
</feature>
<evidence type="ECO:0000256" key="3">
    <source>
        <dbReference type="ARBA" id="ARBA00022692"/>
    </source>
</evidence>
<dbReference type="GO" id="GO:0005886">
    <property type="term" value="C:plasma membrane"/>
    <property type="evidence" value="ECO:0007669"/>
    <property type="project" value="UniProtKB-SubCell"/>
</dbReference>
<dbReference type="PANTHER" id="PTHR30572:SF4">
    <property type="entry name" value="ABC TRANSPORTER PERMEASE YTRF"/>
    <property type="match status" value="1"/>
</dbReference>
<dbReference type="InterPro" id="IPR050250">
    <property type="entry name" value="Macrolide_Exporter_MacB"/>
</dbReference>
<protein>
    <submittedName>
        <fullName evidence="10">Uncharacterized protein</fullName>
    </submittedName>
</protein>
<proteinExistence type="inferred from homology"/>
<dbReference type="GO" id="GO:0022857">
    <property type="term" value="F:transmembrane transporter activity"/>
    <property type="evidence" value="ECO:0007669"/>
    <property type="project" value="TreeGrafter"/>
</dbReference>
<feature type="transmembrane region" description="Helical" evidence="7">
    <location>
        <begin position="381"/>
        <end position="401"/>
    </location>
</feature>